<feature type="transmembrane region" description="Helical" evidence="5">
    <location>
        <begin position="133"/>
        <end position="150"/>
    </location>
</feature>
<evidence type="ECO:0000313" key="7">
    <source>
        <dbReference type="Proteomes" id="UP001564626"/>
    </source>
</evidence>
<keyword evidence="3 5" id="KW-1133">Transmembrane helix</keyword>
<sequence>MRHLAALPLLRASHPAPTVVVTAVAAALASSTGAGPGALVVVTAAVLAGQLSVGWLNDLVDAERDAAVGRRDKPVAGGCVSRRAVLISVLVSAVAAIGLSLPFGAAAAAAHLLALGSAWAYDLGMKAGPLSVFPYALSFGLLPVFLSLAAGTVPPPWLVVAAILLGSAAHFANTLPDLADDRATGVRGLPHRLGASTSAGIAAALVFATSLALGWSAPLPVAVGPLLVLTSGLLLTAGLLLGRRPGSRAAFGAVLVVALVDVGVVVATGA</sequence>
<dbReference type="RefSeq" id="WP_345364220.1">
    <property type="nucleotide sequence ID" value="NZ_BAABII010000010.1"/>
</dbReference>
<proteinExistence type="predicted"/>
<evidence type="ECO:0000313" key="6">
    <source>
        <dbReference type="EMBL" id="MEY8043062.1"/>
    </source>
</evidence>
<protein>
    <submittedName>
        <fullName evidence="6">UbiA family prenyltransferase</fullName>
    </submittedName>
</protein>
<keyword evidence="2 5" id="KW-0812">Transmembrane</keyword>
<name>A0ABV4CS79_9PSEU</name>
<keyword evidence="4 5" id="KW-0472">Membrane</keyword>
<accession>A0ABV4CS79</accession>
<comment type="subcellular location">
    <subcellularLocation>
        <location evidence="1">Membrane</location>
        <topology evidence="1">Multi-pass membrane protein</topology>
    </subcellularLocation>
</comment>
<feature type="transmembrane region" description="Helical" evidence="5">
    <location>
        <begin position="249"/>
        <end position="269"/>
    </location>
</feature>
<keyword evidence="7" id="KW-1185">Reference proteome</keyword>
<dbReference type="InterPro" id="IPR044878">
    <property type="entry name" value="UbiA_sf"/>
</dbReference>
<comment type="caution">
    <text evidence="6">The sequence shown here is derived from an EMBL/GenBank/DDBJ whole genome shotgun (WGS) entry which is preliminary data.</text>
</comment>
<dbReference type="EMBL" id="JBGEHV010000075">
    <property type="protein sequence ID" value="MEY8043062.1"/>
    <property type="molecule type" value="Genomic_DNA"/>
</dbReference>
<dbReference type="Gene3D" id="1.10.357.140">
    <property type="entry name" value="UbiA prenyltransferase"/>
    <property type="match status" value="1"/>
</dbReference>
<feature type="transmembrane region" description="Helical" evidence="5">
    <location>
        <begin position="80"/>
        <end position="97"/>
    </location>
</feature>
<evidence type="ECO:0000256" key="3">
    <source>
        <dbReference type="ARBA" id="ARBA00022989"/>
    </source>
</evidence>
<feature type="transmembrane region" description="Helical" evidence="5">
    <location>
        <begin position="39"/>
        <end position="60"/>
    </location>
</feature>
<reference evidence="6 7" key="1">
    <citation type="submission" date="2024-08" db="EMBL/GenBank/DDBJ databases">
        <title>Genome mining of Saccharopolyspora cebuensis PGLac3 from Nigerian medicinal plant.</title>
        <authorList>
            <person name="Ezeobiora C.E."/>
            <person name="Igbokwe N.H."/>
            <person name="Amin D.H."/>
            <person name="Mendie U.E."/>
        </authorList>
    </citation>
    <scope>NUCLEOTIDE SEQUENCE [LARGE SCALE GENOMIC DNA]</scope>
    <source>
        <strain evidence="6 7">PGLac3</strain>
    </source>
</reference>
<dbReference type="Proteomes" id="UP001564626">
    <property type="component" value="Unassembled WGS sequence"/>
</dbReference>
<evidence type="ECO:0000256" key="5">
    <source>
        <dbReference type="SAM" id="Phobius"/>
    </source>
</evidence>
<feature type="transmembrane region" description="Helical" evidence="5">
    <location>
        <begin position="221"/>
        <end position="242"/>
    </location>
</feature>
<gene>
    <name evidence="6" type="ORF">AB8O55_26950</name>
</gene>
<evidence type="ECO:0000256" key="2">
    <source>
        <dbReference type="ARBA" id="ARBA00022692"/>
    </source>
</evidence>
<dbReference type="InterPro" id="IPR000537">
    <property type="entry name" value="UbiA_prenyltransferase"/>
</dbReference>
<feature type="transmembrane region" description="Helical" evidence="5">
    <location>
        <begin position="193"/>
        <end position="215"/>
    </location>
</feature>
<evidence type="ECO:0000256" key="1">
    <source>
        <dbReference type="ARBA" id="ARBA00004141"/>
    </source>
</evidence>
<organism evidence="6 7">
    <name type="scientific">Saccharopolyspora cebuensis</name>
    <dbReference type="NCBI Taxonomy" id="418759"/>
    <lineage>
        <taxon>Bacteria</taxon>
        <taxon>Bacillati</taxon>
        <taxon>Actinomycetota</taxon>
        <taxon>Actinomycetes</taxon>
        <taxon>Pseudonocardiales</taxon>
        <taxon>Pseudonocardiaceae</taxon>
        <taxon>Saccharopolyspora</taxon>
    </lineage>
</organism>
<dbReference type="Pfam" id="PF01040">
    <property type="entry name" value="UbiA"/>
    <property type="match status" value="1"/>
</dbReference>
<evidence type="ECO:0000256" key="4">
    <source>
        <dbReference type="ARBA" id="ARBA00023136"/>
    </source>
</evidence>